<feature type="compositionally biased region" description="Polar residues" evidence="6">
    <location>
        <begin position="295"/>
        <end position="304"/>
    </location>
</feature>
<accession>L5LYE1</accession>
<dbReference type="PRINTS" id="PR00626">
    <property type="entry name" value="CALRETICULIN"/>
</dbReference>
<dbReference type="GO" id="GO:0006457">
    <property type="term" value="P:protein folding"/>
    <property type="evidence" value="ECO:0007669"/>
    <property type="project" value="InterPro"/>
</dbReference>
<dbReference type="InterPro" id="IPR013320">
    <property type="entry name" value="ConA-like_dom_sf"/>
</dbReference>
<dbReference type="GO" id="GO:0036503">
    <property type="term" value="P:ERAD pathway"/>
    <property type="evidence" value="ECO:0007669"/>
    <property type="project" value="TreeGrafter"/>
</dbReference>
<keyword evidence="8" id="KW-1185">Reference proteome</keyword>
<dbReference type="InterPro" id="IPR001580">
    <property type="entry name" value="Calret/calnex"/>
</dbReference>
<keyword evidence="5" id="KW-0143">Chaperone</keyword>
<evidence type="ECO:0000256" key="4">
    <source>
        <dbReference type="PIRSR" id="PIRSR601580-3"/>
    </source>
</evidence>
<dbReference type="GO" id="GO:0005509">
    <property type="term" value="F:calcium ion binding"/>
    <property type="evidence" value="ECO:0007669"/>
    <property type="project" value="InterPro"/>
</dbReference>
<evidence type="ECO:0000313" key="7">
    <source>
        <dbReference type="EMBL" id="ELK31072.1"/>
    </source>
</evidence>
<feature type="chain" id="PRO_5003970654" evidence="5">
    <location>
        <begin position="18"/>
        <end position="304"/>
    </location>
</feature>
<evidence type="ECO:0000256" key="3">
    <source>
        <dbReference type="ARBA" id="ARBA00022824"/>
    </source>
</evidence>
<feature type="region of interest" description="Disordered" evidence="6">
    <location>
        <begin position="257"/>
        <end position="304"/>
    </location>
</feature>
<evidence type="ECO:0000313" key="8">
    <source>
        <dbReference type="Proteomes" id="UP000010556"/>
    </source>
</evidence>
<keyword evidence="4" id="KW-1015">Disulfide bond</keyword>
<evidence type="ECO:0000256" key="1">
    <source>
        <dbReference type="ARBA" id="ARBA00004240"/>
    </source>
</evidence>
<evidence type="ECO:0000256" key="6">
    <source>
        <dbReference type="SAM" id="MobiDB-lite"/>
    </source>
</evidence>
<comment type="subcellular location">
    <subcellularLocation>
        <location evidence="1">Endoplasmic reticulum</location>
    </subcellularLocation>
</comment>
<dbReference type="GO" id="GO:0005789">
    <property type="term" value="C:endoplasmic reticulum membrane"/>
    <property type="evidence" value="ECO:0007669"/>
    <property type="project" value="TreeGrafter"/>
</dbReference>
<dbReference type="Proteomes" id="UP000010556">
    <property type="component" value="Unassembled WGS sequence"/>
</dbReference>
<proteinExistence type="inferred from homology"/>
<keyword evidence="3 5" id="KW-0256">Endoplasmic reticulum</keyword>
<evidence type="ECO:0000256" key="2">
    <source>
        <dbReference type="ARBA" id="ARBA00010983"/>
    </source>
</evidence>
<dbReference type="InterPro" id="IPR018124">
    <property type="entry name" value="Calret/calnex_CS"/>
</dbReference>
<dbReference type="PANTHER" id="PTHR11073">
    <property type="entry name" value="CALRETICULIN AND CALNEXIN"/>
    <property type="match status" value="1"/>
</dbReference>
<dbReference type="SUPFAM" id="SSF49899">
    <property type="entry name" value="Concanavalin A-like lectins/glucanases"/>
    <property type="match status" value="1"/>
</dbReference>
<dbReference type="GO" id="GO:0051082">
    <property type="term" value="F:unfolded protein binding"/>
    <property type="evidence" value="ECO:0007669"/>
    <property type="project" value="InterPro"/>
</dbReference>
<reference evidence="8" key="1">
    <citation type="journal article" date="2013" name="Science">
        <title>Comparative analysis of bat genomes provides insight into the evolution of flight and immunity.</title>
        <authorList>
            <person name="Zhang G."/>
            <person name="Cowled C."/>
            <person name="Shi Z."/>
            <person name="Huang Z."/>
            <person name="Bishop-Lilly K.A."/>
            <person name="Fang X."/>
            <person name="Wynne J.W."/>
            <person name="Xiong Z."/>
            <person name="Baker M.L."/>
            <person name="Zhao W."/>
            <person name="Tachedjian M."/>
            <person name="Zhu Y."/>
            <person name="Zhou P."/>
            <person name="Jiang X."/>
            <person name="Ng J."/>
            <person name="Yang L."/>
            <person name="Wu L."/>
            <person name="Xiao J."/>
            <person name="Feng Y."/>
            <person name="Chen Y."/>
            <person name="Sun X."/>
            <person name="Zhang Y."/>
            <person name="Marsh G.A."/>
            <person name="Crameri G."/>
            <person name="Broder C.C."/>
            <person name="Frey K.G."/>
            <person name="Wang L.F."/>
            <person name="Wang J."/>
        </authorList>
    </citation>
    <scope>NUCLEOTIDE SEQUENCE [LARGE SCALE GENOMIC DNA]</scope>
</reference>
<keyword evidence="5" id="KW-0732">Signal</keyword>
<organism evidence="7 8">
    <name type="scientific">Myotis davidii</name>
    <name type="common">David's myotis</name>
    <dbReference type="NCBI Taxonomy" id="225400"/>
    <lineage>
        <taxon>Eukaryota</taxon>
        <taxon>Metazoa</taxon>
        <taxon>Chordata</taxon>
        <taxon>Craniata</taxon>
        <taxon>Vertebrata</taxon>
        <taxon>Euteleostomi</taxon>
        <taxon>Mammalia</taxon>
        <taxon>Eutheria</taxon>
        <taxon>Laurasiatheria</taxon>
        <taxon>Chiroptera</taxon>
        <taxon>Yangochiroptera</taxon>
        <taxon>Vespertilionidae</taxon>
        <taxon>Myotis</taxon>
    </lineage>
</organism>
<dbReference type="EMBL" id="KB106376">
    <property type="protein sequence ID" value="ELK31072.1"/>
    <property type="molecule type" value="Genomic_DNA"/>
</dbReference>
<dbReference type="Pfam" id="PF00262">
    <property type="entry name" value="Calreticulin"/>
    <property type="match status" value="1"/>
</dbReference>
<sequence length="304" mass="35079">MLLPMPLLLGLLDLVAAEPVVYFKEQFLDRDRWTNHWIESKNKSHFGKFVLSVIKFYGDLDKDKGLQTSQDARFYVLSARFEPFSNKDQFTVKHEQNIDCRGGYVNLFPDSLDQTDMHGDSEYKIMFGPDICGPGTKKVRVIFNYKGKNVLINKDIRCKDDELTHLYTLIVGPGNTYIDNLDYKGTWIHPEIDNPEYSFPDSSIYAYENLAILGLDLWQVKSGTIFDNFLITNDEAYAEEFGNETWGVTKAAEKQMKYKQDEEQRLKEEEEADKDEDEEEEEEDLLLARPRMSCGATTSLPGLD</sequence>
<feature type="compositionally biased region" description="Acidic residues" evidence="6">
    <location>
        <begin position="269"/>
        <end position="285"/>
    </location>
</feature>
<dbReference type="PROSITE" id="PS00804">
    <property type="entry name" value="CALRETICULIN_2"/>
    <property type="match status" value="1"/>
</dbReference>
<protein>
    <submittedName>
        <fullName evidence="7">Calreticulin</fullName>
    </submittedName>
</protein>
<dbReference type="Gene3D" id="2.60.120.200">
    <property type="match status" value="1"/>
</dbReference>
<evidence type="ECO:0000256" key="5">
    <source>
        <dbReference type="RuleBase" id="RU362126"/>
    </source>
</evidence>
<name>L5LYE1_MYODS</name>
<feature type="disulfide bond" evidence="4">
    <location>
        <begin position="100"/>
        <end position="132"/>
    </location>
</feature>
<dbReference type="FunFam" id="2.60.120.200:FF:000018">
    <property type="entry name" value="Calreticulin 1b"/>
    <property type="match status" value="1"/>
</dbReference>
<dbReference type="AlphaFoldDB" id="L5LYE1"/>
<comment type="similarity">
    <text evidence="2 5">Belongs to the calreticulin family.</text>
</comment>
<feature type="signal peptide" evidence="5">
    <location>
        <begin position="1"/>
        <end position="17"/>
    </location>
</feature>
<dbReference type="PANTHER" id="PTHR11073:SF16">
    <property type="entry name" value="CALRETICULIN"/>
    <property type="match status" value="1"/>
</dbReference>
<feature type="compositionally biased region" description="Basic and acidic residues" evidence="6">
    <location>
        <begin position="257"/>
        <end position="268"/>
    </location>
</feature>
<gene>
    <name evidence="7" type="ORF">MDA_GLEAN10003669</name>
</gene>